<sequence length="116" mass="13266">MADWASKHLNLDESWRAANENGAVEHVELRWRQSRISINATREGQHITGKISLGLRVDDEAVVRSLYQQVLDKDAELRMALTESRVALSFTVADLDGNEWWVNAETGFLDRLREDT</sequence>
<dbReference type="Gene3D" id="3.10.180.10">
    <property type="entry name" value="2,3-Dihydroxybiphenyl 1,2-Dioxygenase, domain 1"/>
    <property type="match status" value="1"/>
</dbReference>
<reference evidence="1" key="1">
    <citation type="submission" date="2018-05" db="EMBL/GenBank/DDBJ databases">
        <authorList>
            <person name="Lanie J.A."/>
            <person name="Ng W.-L."/>
            <person name="Kazmierczak K.M."/>
            <person name="Andrzejewski T.M."/>
            <person name="Davidsen T.M."/>
            <person name="Wayne K.J."/>
            <person name="Tettelin H."/>
            <person name="Glass J.I."/>
            <person name="Rusch D."/>
            <person name="Podicherti R."/>
            <person name="Tsui H.-C.T."/>
            <person name="Winkler M.E."/>
        </authorList>
    </citation>
    <scope>NUCLEOTIDE SEQUENCE</scope>
</reference>
<organism evidence="1">
    <name type="scientific">marine metagenome</name>
    <dbReference type="NCBI Taxonomy" id="408172"/>
    <lineage>
        <taxon>unclassified sequences</taxon>
        <taxon>metagenomes</taxon>
        <taxon>ecological metagenomes</taxon>
    </lineage>
</organism>
<dbReference type="SUPFAM" id="SSF54593">
    <property type="entry name" value="Glyoxalase/Bleomycin resistance protein/Dihydroxybiphenyl dioxygenase"/>
    <property type="match status" value="1"/>
</dbReference>
<dbReference type="InterPro" id="IPR029068">
    <property type="entry name" value="Glyas_Bleomycin-R_OHBP_Dase"/>
</dbReference>
<proteinExistence type="predicted"/>
<evidence type="ECO:0000313" key="1">
    <source>
        <dbReference type="EMBL" id="SVB95507.1"/>
    </source>
</evidence>
<name>A0A382I8G7_9ZZZZ</name>
<dbReference type="AlphaFoldDB" id="A0A382I8G7"/>
<dbReference type="EMBL" id="UINC01065633">
    <property type="protein sequence ID" value="SVB95507.1"/>
    <property type="molecule type" value="Genomic_DNA"/>
</dbReference>
<gene>
    <name evidence="1" type="ORF">METZ01_LOCUS248361</name>
</gene>
<accession>A0A382I8G7</accession>
<protein>
    <submittedName>
        <fullName evidence="1">Uncharacterized protein</fullName>
    </submittedName>
</protein>